<dbReference type="InterPro" id="IPR050567">
    <property type="entry name" value="Mitochondrial_Carrier"/>
</dbReference>
<dbReference type="EMBL" id="CACRXK020020233">
    <property type="protein sequence ID" value="CAB4034577.1"/>
    <property type="molecule type" value="Genomic_DNA"/>
</dbReference>
<protein>
    <submittedName>
        <fullName evidence="10">Mitochondrial basic amino acids transporter-like</fullName>
    </submittedName>
</protein>
<keyword evidence="6" id="KW-1133">Transmembrane helix</keyword>
<dbReference type="GO" id="GO:0031966">
    <property type="term" value="C:mitochondrial membrane"/>
    <property type="evidence" value="ECO:0007669"/>
    <property type="project" value="UniProtKB-SubCell"/>
</dbReference>
<accession>A0A6S7JSR6</accession>
<keyword evidence="7" id="KW-0496">Mitochondrion</keyword>
<evidence type="ECO:0000256" key="8">
    <source>
        <dbReference type="ARBA" id="ARBA00023136"/>
    </source>
</evidence>
<keyword evidence="5" id="KW-0677">Repeat</keyword>
<dbReference type="Gene3D" id="1.50.40.10">
    <property type="entry name" value="Mitochondrial carrier domain"/>
    <property type="match status" value="1"/>
</dbReference>
<dbReference type="Proteomes" id="UP001152795">
    <property type="component" value="Unassembled WGS sequence"/>
</dbReference>
<comment type="subcellular location">
    <subcellularLocation>
        <location evidence="1">Mitochondrion membrane</location>
        <topology evidence="1">Multi-pass membrane protein</topology>
    </subcellularLocation>
</comment>
<evidence type="ECO:0000256" key="9">
    <source>
        <dbReference type="RuleBase" id="RU000488"/>
    </source>
</evidence>
<dbReference type="Pfam" id="PF00153">
    <property type="entry name" value="Mito_carr"/>
    <property type="match status" value="1"/>
</dbReference>
<proteinExistence type="inferred from homology"/>
<sequence length="52" mass="5549">MALDFFAGSIGGVAGVIVGHPFDTVKVRLQTQPSSSYSGMIQCFSKIVREES</sequence>
<organism evidence="10 11">
    <name type="scientific">Paramuricea clavata</name>
    <name type="common">Red gorgonian</name>
    <name type="synonym">Violescent sea-whip</name>
    <dbReference type="NCBI Taxonomy" id="317549"/>
    <lineage>
        <taxon>Eukaryota</taxon>
        <taxon>Metazoa</taxon>
        <taxon>Cnidaria</taxon>
        <taxon>Anthozoa</taxon>
        <taxon>Octocorallia</taxon>
        <taxon>Malacalcyonacea</taxon>
        <taxon>Plexauridae</taxon>
        <taxon>Paramuricea</taxon>
    </lineage>
</organism>
<dbReference type="InterPro" id="IPR018108">
    <property type="entry name" value="MCP_transmembrane"/>
</dbReference>
<name>A0A6S7JSR6_PARCT</name>
<comment type="similarity">
    <text evidence="2 9">Belongs to the mitochondrial carrier (TC 2.A.29) family.</text>
</comment>
<dbReference type="PANTHER" id="PTHR45624">
    <property type="entry name" value="MITOCHONDRIAL BASIC AMINO ACIDS TRANSPORTER-RELATED"/>
    <property type="match status" value="1"/>
</dbReference>
<evidence type="ECO:0000256" key="3">
    <source>
        <dbReference type="ARBA" id="ARBA00022448"/>
    </source>
</evidence>
<dbReference type="PANTHER" id="PTHR45624:SF10">
    <property type="entry name" value="SLC (SOLUTE CARRIER) HOMOLOG"/>
    <property type="match status" value="1"/>
</dbReference>
<comment type="caution">
    <text evidence="10">The sequence shown here is derived from an EMBL/GenBank/DDBJ whole genome shotgun (WGS) entry which is preliminary data.</text>
</comment>
<dbReference type="PROSITE" id="PS50920">
    <property type="entry name" value="SOLCAR"/>
    <property type="match status" value="1"/>
</dbReference>
<evidence type="ECO:0000256" key="1">
    <source>
        <dbReference type="ARBA" id="ARBA00004225"/>
    </source>
</evidence>
<feature type="non-terminal residue" evidence="10">
    <location>
        <position position="1"/>
    </location>
</feature>
<dbReference type="SUPFAM" id="SSF103506">
    <property type="entry name" value="Mitochondrial carrier"/>
    <property type="match status" value="1"/>
</dbReference>
<dbReference type="OrthoDB" id="14252at2759"/>
<evidence type="ECO:0000256" key="4">
    <source>
        <dbReference type="ARBA" id="ARBA00022692"/>
    </source>
</evidence>
<evidence type="ECO:0000313" key="11">
    <source>
        <dbReference type="Proteomes" id="UP001152795"/>
    </source>
</evidence>
<dbReference type="InterPro" id="IPR023395">
    <property type="entry name" value="MCP_dom_sf"/>
</dbReference>
<dbReference type="GO" id="GO:0022857">
    <property type="term" value="F:transmembrane transporter activity"/>
    <property type="evidence" value="ECO:0007669"/>
    <property type="project" value="TreeGrafter"/>
</dbReference>
<keyword evidence="11" id="KW-1185">Reference proteome</keyword>
<keyword evidence="3 9" id="KW-0813">Transport</keyword>
<gene>
    <name evidence="10" type="ORF">PACLA_8A050304</name>
</gene>
<dbReference type="AlphaFoldDB" id="A0A6S7JSR6"/>
<evidence type="ECO:0000313" key="10">
    <source>
        <dbReference type="EMBL" id="CAB4034577.1"/>
    </source>
</evidence>
<keyword evidence="4 9" id="KW-0812">Transmembrane</keyword>
<evidence type="ECO:0000256" key="2">
    <source>
        <dbReference type="ARBA" id="ARBA00006375"/>
    </source>
</evidence>
<evidence type="ECO:0000256" key="7">
    <source>
        <dbReference type="ARBA" id="ARBA00023128"/>
    </source>
</evidence>
<reference evidence="10" key="1">
    <citation type="submission" date="2020-04" db="EMBL/GenBank/DDBJ databases">
        <authorList>
            <person name="Alioto T."/>
            <person name="Alioto T."/>
            <person name="Gomez Garrido J."/>
        </authorList>
    </citation>
    <scope>NUCLEOTIDE SEQUENCE</scope>
    <source>
        <strain evidence="10">A484AB</strain>
    </source>
</reference>
<evidence type="ECO:0000256" key="6">
    <source>
        <dbReference type="ARBA" id="ARBA00022989"/>
    </source>
</evidence>
<evidence type="ECO:0000256" key="5">
    <source>
        <dbReference type="ARBA" id="ARBA00022737"/>
    </source>
</evidence>
<keyword evidence="8" id="KW-0472">Membrane</keyword>